<organism evidence="1 2">
    <name type="scientific">Halomicrobium mukohataei (strain ATCC 700874 / DSM 12286 / JCM 9738 / NCIMB 13541)</name>
    <name type="common">Haloarcula mukohataei</name>
    <dbReference type="NCBI Taxonomy" id="485914"/>
    <lineage>
        <taxon>Archaea</taxon>
        <taxon>Methanobacteriati</taxon>
        <taxon>Methanobacteriota</taxon>
        <taxon>Stenosarchaea group</taxon>
        <taxon>Halobacteria</taxon>
        <taxon>Halobacteriales</taxon>
        <taxon>Haloarculaceae</taxon>
        <taxon>Halomicrobium</taxon>
    </lineage>
</organism>
<dbReference type="AlphaFoldDB" id="C7P3U0"/>
<reference evidence="1 2" key="1">
    <citation type="journal article" date="2009" name="Stand. Genomic Sci.">
        <title>Complete genome sequence of Halomicrobium mukohataei type strain (arg-2).</title>
        <authorList>
            <person name="Tindall B.J."/>
            <person name="Schneider S."/>
            <person name="Lapidus A."/>
            <person name="Copeland A."/>
            <person name="Glavina Del Rio T."/>
            <person name="Nolan M."/>
            <person name="Lucas S."/>
            <person name="Chen F."/>
            <person name="Tice H."/>
            <person name="Cheng J.F."/>
            <person name="Saunders E."/>
            <person name="Bruce D."/>
            <person name="Goodwin L."/>
            <person name="Pitluck S."/>
            <person name="Mikhailova N."/>
            <person name="Pati A."/>
            <person name="Ivanova N."/>
            <person name="Mavrommatis K."/>
            <person name="Chen A."/>
            <person name="Palaniappan K."/>
            <person name="Chain P."/>
            <person name="Land M."/>
            <person name="Hauser L."/>
            <person name="Chang Y.J."/>
            <person name="Jeffries C.D."/>
            <person name="Brettin T."/>
            <person name="Han C."/>
            <person name="Rohde M."/>
            <person name="Goker M."/>
            <person name="Bristow J."/>
            <person name="Eisen J.A."/>
            <person name="Markowitz V."/>
            <person name="Hugenholtz P."/>
            <person name="Klenk H.P."/>
            <person name="Kyrpides N.C."/>
            <person name="Detter J.C."/>
        </authorList>
    </citation>
    <scope>NUCLEOTIDE SEQUENCE [LARGE SCALE GENOMIC DNA]</scope>
    <source>
        <strain evidence="2">ATCC 700874 / DSM 12286 / JCM 9738 / NCIMB 13541</strain>
    </source>
</reference>
<evidence type="ECO:0000313" key="1">
    <source>
        <dbReference type="EMBL" id="ACV47762.1"/>
    </source>
</evidence>
<dbReference type="PANTHER" id="PTHR33639:SF2">
    <property type="entry name" value="DUF393 DOMAIN-CONTAINING PROTEIN"/>
    <property type="match status" value="1"/>
</dbReference>
<name>C7P3U0_HALMD</name>
<dbReference type="eggNOG" id="arCOG10301">
    <property type="taxonomic scope" value="Archaea"/>
</dbReference>
<dbReference type="GeneID" id="42179542"/>
<dbReference type="Proteomes" id="UP000001746">
    <property type="component" value="Chromosome"/>
</dbReference>
<dbReference type="InterPro" id="IPR052927">
    <property type="entry name" value="DCC_oxidoreductase"/>
</dbReference>
<dbReference type="RefSeq" id="WP_015762606.1">
    <property type="nucleotide sequence ID" value="NC_013202.1"/>
</dbReference>
<evidence type="ECO:0000313" key="2">
    <source>
        <dbReference type="Proteomes" id="UP000001746"/>
    </source>
</evidence>
<dbReference type="OrthoDB" id="340558at2157"/>
<protein>
    <submittedName>
        <fullName evidence="1">Putative thiol-disulphide oxidoreductase DCC</fullName>
    </submittedName>
</protein>
<dbReference type="PANTHER" id="PTHR33639">
    <property type="entry name" value="THIOL-DISULFIDE OXIDOREDUCTASE DCC"/>
    <property type="match status" value="1"/>
</dbReference>
<dbReference type="Pfam" id="PF04134">
    <property type="entry name" value="DCC1-like"/>
    <property type="match status" value="1"/>
</dbReference>
<dbReference type="GO" id="GO:0015035">
    <property type="term" value="F:protein-disulfide reductase activity"/>
    <property type="evidence" value="ECO:0007669"/>
    <property type="project" value="InterPro"/>
</dbReference>
<proteinExistence type="predicted"/>
<dbReference type="InterPro" id="IPR007263">
    <property type="entry name" value="DCC1-like"/>
</dbReference>
<dbReference type="EMBL" id="CP001688">
    <property type="protein sequence ID" value="ACV47762.1"/>
    <property type="molecule type" value="Genomic_DNA"/>
</dbReference>
<dbReference type="STRING" id="485914.Hmuk_1648"/>
<accession>C7P3U0</accession>
<gene>
    <name evidence="1" type="ordered locus">Hmuk_1648</name>
</gene>
<dbReference type="KEGG" id="hmu:Hmuk_1648"/>
<keyword evidence="2" id="KW-1185">Reference proteome</keyword>
<dbReference type="HOGENOM" id="CLU_092206_1_0_2"/>
<sequence>MSADTPADDGSDDRDGGSDGRAVAARLDAIDGPVLLFDGVCNLCNAAVRFVVRFDAAGTFQFAPLQSEIGQALLERHDLSTETFDSVVLIEDGEVATKSTAALRVARRLDGPWPLLYPAIALPAGVLDRAYDVVAAYRYRVFGRSEECQVPDPEIRDRFVERRLD</sequence>